<dbReference type="FunFam" id="2.30.38.10:FF:000001">
    <property type="entry name" value="Non-ribosomal peptide synthetase PvdI"/>
    <property type="match status" value="1"/>
</dbReference>
<feature type="domain" description="Carrier" evidence="9">
    <location>
        <begin position="252"/>
        <end position="327"/>
    </location>
</feature>
<dbReference type="InterPro" id="IPR009081">
    <property type="entry name" value="PP-bd_ACP"/>
</dbReference>
<dbReference type="Gene3D" id="1.10.1200.10">
    <property type="entry name" value="ACP-like"/>
    <property type="match status" value="2"/>
</dbReference>
<dbReference type="InterPro" id="IPR045851">
    <property type="entry name" value="AMP-bd_C_sf"/>
</dbReference>
<keyword evidence="5" id="KW-0436">Ligase</keyword>
<dbReference type="Pfam" id="PF00668">
    <property type="entry name" value="Condensation"/>
    <property type="match status" value="2"/>
</dbReference>
<dbReference type="FunFam" id="3.40.50.980:FF:000002">
    <property type="entry name" value="Enterobactin synthetase component F"/>
    <property type="match status" value="1"/>
</dbReference>
<proteinExistence type="inferred from homology"/>
<organism evidence="10 11">
    <name type="scientific">Paenibacillus algorifonticola</name>
    <dbReference type="NCBI Taxonomy" id="684063"/>
    <lineage>
        <taxon>Bacteria</taxon>
        <taxon>Bacillati</taxon>
        <taxon>Bacillota</taxon>
        <taxon>Bacilli</taxon>
        <taxon>Bacillales</taxon>
        <taxon>Paenibacillaceae</taxon>
        <taxon>Paenibacillus</taxon>
    </lineage>
</organism>
<keyword evidence="8" id="KW-0511">Multifunctional enzyme</keyword>
<dbReference type="SUPFAM" id="SSF52777">
    <property type="entry name" value="CoA-dependent acyltransferases"/>
    <property type="match status" value="4"/>
</dbReference>
<keyword evidence="4" id="KW-0597">Phosphoprotein</keyword>
<dbReference type="FunFam" id="3.40.50.12780:FF:000012">
    <property type="entry name" value="Non-ribosomal peptide synthetase"/>
    <property type="match status" value="1"/>
</dbReference>
<reference evidence="11" key="1">
    <citation type="submission" date="2016-10" db="EMBL/GenBank/DDBJ databases">
        <authorList>
            <person name="Varghese N."/>
            <person name="Submissions S."/>
        </authorList>
    </citation>
    <scope>NUCLEOTIDE SEQUENCE [LARGE SCALE GENOMIC DNA]</scope>
    <source>
        <strain evidence="11">CGMCC 1.10223</strain>
    </source>
</reference>
<dbReference type="GO" id="GO:0017000">
    <property type="term" value="P:antibiotic biosynthetic process"/>
    <property type="evidence" value="ECO:0007669"/>
    <property type="project" value="UniProtKB-KW"/>
</dbReference>
<dbReference type="Pfam" id="PF13193">
    <property type="entry name" value="AMP-binding_C"/>
    <property type="match status" value="2"/>
</dbReference>
<comment type="cofactor">
    <cofactor evidence="1">
        <name>pantetheine 4'-phosphate</name>
        <dbReference type="ChEBI" id="CHEBI:47942"/>
    </cofactor>
</comment>
<evidence type="ECO:0000313" key="10">
    <source>
        <dbReference type="EMBL" id="SFF50086.1"/>
    </source>
</evidence>
<evidence type="ECO:0000256" key="8">
    <source>
        <dbReference type="ARBA" id="ARBA00023268"/>
    </source>
</evidence>
<evidence type="ECO:0000256" key="7">
    <source>
        <dbReference type="ARBA" id="ARBA00023194"/>
    </source>
</evidence>
<dbReference type="Pfam" id="PF00550">
    <property type="entry name" value="PP-binding"/>
    <property type="match status" value="2"/>
</dbReference>
<comment type="similarity">
    <text evidence="2">Belongs to the ATP-dependent AMP-binding enzyme family.</text>
</comment>
<dbReference type="InterPro" id="IPR025110">
    <property type="entry name" value="AMP-bd_C"/>
</dbReference>
<dbReference type="CDD" id="cd19531">
    <property type="entry name" value="LCL_NRPS-like"/>
    <property type="match status" value="2"/>
</dbReference>
<dbReference type="NCBIfam" id="NF003417">
    <property type="entry name" value="PRK04813.1"/>
    <property type="match status" value="3"/>
</dbReference>
<name>A0A1I2JB26_9BACL</name>
<feature type="non-terminal residue" evidence="10">
    <location>
        <position position="1"/>
    </location>
</feature>
<evidence type="ECO:0000256" key="3">
    <source>
        <dbReference type="ARBA" id="ARBA00022450"/>
    </source>
</evidence>
<dbReference type="GO" id="GO:0016874">
    <property type="term" value="F:ligase activity"/>
    <property type="evidence" value="ECO:0007669"/>
    <property type="project" value="UniProtKB-KW"/>
</dbReference>
<dbReference type="Proteomes" id="UP000183410">
    <property type="component" value="Unassembled WGS sequence"/>
</dbReference>
<dbReference type="Gene3D" id="3.30.559.30">
    <property type="entry name" value="Nonribosomal peptide synthetase, condensation domain"/>
    <property type="match status" value="2"/>
</dbReference>
<dbReference type="FunFam" id="3.40.50.980:FF:000001">
    <property type="entry name" value="Non-ribosomal peptide synthetase"/>
    <property type="match status" value="1"/>
</dbReference>
<dbReference type="FunFam" id="1.10.1200.10:FF:000005">
    <property type="entry name" value="Nonribosomal peptide synthetase 1"/>
    <property type="match status" value="2"/>
</dbReference>
<evidence type="ECO:0000256" key="2">
    <source>
        <dbReference type="ARBA" id="ARBA00006432"/>
    </source>
</evidence>
<dbReference type="InterPro" id="IPR023213">
    <property type="entry name" value="CAT-like_dom_sf"/>
</dbReference>
<dbReference type="GO" id="GO:0008610">
    <property type="term" value="P:lipid biosynthetic process"/>
    <property type="evidence" value="ECO:0007669"/>
    <property type="project" value="UniProtKB-ARBA"/>
</dbReference>
<keyword evidence="7" id="KW-0045">Antibiotic biosynthesis</keyword>
<feature type="domain" description="Carrier" evidence="9">
    <location>
        <begin position="1289"/>
        <end position="1364"/>
    </location>
</feature>
<dbReference type="PROSITE" id="PS00455">
    <property type="entry name" value="AMP_BINDING"/>
    <property type="match status" value="1"/>
</dbReference>
<dbReference type="InterPro" id="IPR001242">
    <property type="entry name" value="Condensation_dom"/>
</dbReference>
<dbReference type="GO" id="GO:0031177">
    <property type="term" value="F:phosphopantetheine binding"/>
    <property type="evidence" value="ECO:0007669"/>
    <property type="project" value="InterPro"/>
</dbReference>
<dbReference type="InterPro" id="IPR000873">
    <property type="entry name" value="AMP-dep_synth/lig_dom"/>
</dbReference>
<dbReference type="Gene3D" id="3.30.559.10">
    <property type="entry name" value="Chloramphenicol acetyltransferase-like domain"/>
    <property type="match status" value="2"/>
</dbReference>
<dbReference type="PROSITE" id="PS50075">
    <property type="entry name" value="CARRIER"/>
    <property type="match status" value="2"/>
</dbReference>
<evidence type="ECO:0000256" key="5">
    <source>
        <dbReference type="ARBA" id="ARBA00022598"/>
    </source>
</evidence>
<evidence type="ECO:0000256" key="4">
    <source>
        <dbReference type="ARBA" id="ARBA00022553"/>
    </source>
</evidence>
<accession>A0A1I2JB26</accession>
<dbReference type="GO" id="GO:0005829">
    <property type="term" value="C:cytosol"/>
    <property type="evidence" value="ECO:0007669"/>
    <property type="project" value="TreeGrafter"/>
</dbReference>
<evidence type="ECO:0000313" key="11">
    <source>
        <dbReference type="Proteomes" id="UP000183410"/>
    </source>
</evidence>
<dbReference type="SUPFAM" id="SSF56801">
    <property type="entry name" value="Acetyl-CoA synthetase-like"/>
    <property type="match status" value="3"/>
</dbReference>
<dbReference type="PANTHER" id="PTHR45527">
    <property type="entry name" value="NONRIBOSOMAL PEPTIDE SYNTHETASE"/>
    <property type="match status" value="1"/>
</dbReference>
<dbReference type="Gene3D" id="3.30.300.30">
    <property type="match status" value="2"/>
</dbReference>
<gene>
    <name evidence="10" type="ORF">SAMN04487969_1631</name>
</gene>
<dbReference type="InterPro" id="IPR036736">
    <property type="entry name" value="ACP-like_sf"/>
</dbReference>
<dbReference type="GO" id="GO:0043041">
    <property type="term" value="P:amino acid activation for nonribosomal peptide biosynthetic process"/>
    <property type="evidence" value="ECO:0007669"/>
    <property type="project" value="TreeGrafter"/>
</dbReference>
<dbReference type="InterPro" id="IPR020845">
    <property type="entry name" value="AMP-binding_CS"/>
</dbReference>
<dbReference type="SMART" id="SM00823">
    <property type="entry name" value="PKS_PP"/>
    <property type="match status" value="2"/>
</dbReference>
<dbReference type="SUPFAM" id="SSF47336">
    <property type="entry name" value="ACP-like"/>
    <property type="match status" value="2"/>
</dbReference>
<sequence>LAGVRKVLFGGEKVSVPHVRQALKVMGASKLIHVYGPTESTVFATAYPVAAVEEGAATVPIGKPISNTEAYVLDSSLRIQPQGVPGELCLSGAGLAKGYLNQPELTAERFVDHPYAPGEKLYRTGDLVRLLEDGNIEYIGRMDQQVKIRGFRIEPGEIAARLREHPSVLDATVVALQENDNGAHFLCAYYTVQRPVSTSQLRVHLEAELPDYMVPSYFCELEQLALSANGKVDKAALPRPDFTQLSEAPYIAPRNTVESALVGIWEEILGVQGIGVVDHFFQRGGHSLKVTMLVSRIQAELQVELPLREVFQYPTIEGLAKRIMNDSGSDKQSIPIAGERKVYPASSAQKRLYIMNQFHESGKTYNLPCMTHIRGSLDFERISQALRALVERHEALRTSFYTVDDEVVQRVHQKVDLPVELIDMQAENVRSYVQQFIKPFNLQQAPLMRAEVLRLADEEFVLMLDFHHIVSDGVSINLFMKELKAIYAGASFEQSRIQYKDYAVWQQERSNSEAMMKQEAYWLSRFDGNIPTLELPADYPRPAAKNFEGDRLSFLLERSVVEQLELLCKQQGTTMFMTLLAAYHVFLFRYTGQTDIVVGTPIAARLQIELESMMGMFVNTLPLRNNPASSARFAEFLQDIKMNTLQAFENQEYPLEQLIAKLELERDVSRNPLFDTMFTLQNMDMEKMDIEGLSLSPYPYEMNIAKFDLLLAAIETDDGLLFEMEFATSLFSHDTVQRMSRYFTELLRNIARNPNLPISEYPLLTEPEQHALLHAWNETGTSYPKSRTLSQLFEAQTERSPGRLALAFEDRTLTYQELNKQANRFACLLREKGIRANTVVSLLFNRSVDMIIAILGVLKAGGAYLPIDPDYPSDRIEYMLQDSHARLLITDGSVSNEFAFAGETCVWRDLKLVRFPETNLEPGCTTEDAACVMYTSGSTGRPKGILTAHYSISRVVMNTNYIAIQPEDRMLQLSNYVFDGSLFDIFGALLNGAQLRLLTKETLLDIEALSECIHREQITVFFITTALFNTLVDINADALRNVRRILFGGEKVSVRHVRQALSSIGANKLIHVYGPTESTVFATFHPINEIEETAATVPIGRPIANTGAYVLSPDRQLSPIGVPGELYLSGDGLSQGYLNNPVLTAEKFVPHPFVPGERLYRTGDRVKLLPSGDIEYMERIDHMVKIRGFRIELGEIADRLLACEAVKEAIVVTQNDDSGQPCICAYFVAAGPWSTAELREQLACSLPSYMIPDHFRPMDELPLTPNGKVDRKKLPMPDFSAAASKAYEAPITSVEKRLSQMFGELFGLETVGRNADFFALGGHSLKASLLLSRIRTEFQMTISLSDIFRRPVIRDLAAVIEAGTDEPAFVIEPADFRKEYPASYAQKRIYFVHELDKGNVAYNMPIWLRSETALDFARLQHSFQQLIDRHESLRTIFRMVEGELVQQICERVEFTIQKINVGSGESTADVNLIKPFDLGHAPLIRAVLFHEAGGGQVLMIDIHHIVSDGVSVGVLLRELRALYECRELSPLALQYKDFSVWQQQYAQTEAWALSEHYWLEMFQGEVPLLQLPTDYPRPLIQRFEGSRVSLHVDGRIGLNIRMLSSQWQMTPFILYMSAYTWLVSLYSGQDDMVIGTPTTGRKHLSLDGVVGMFANVLPLRMFPGKEQSFHAFAQQVKERVICAHTHQEYALQNLLEKAQLRRDMSRNPLFDTVLTYQQRQDDEYRLGNHRMTEKDGGGNTSKFDLTLSVSESENGELFLDLEYSTALFKRSTVERMAGHFVRLLEQIVHRPELRLSEADIVTEQEREQLLRTFNDTSVAHRTESMVHEHFEQQAERVPNRPAVVWREEMWTYRELNERSNRIAHALRRRGAAPDAIVGILMERSPDMIAGMLGILKSGAAYMPIDPEYPAERIAHMLRDSGTKLVLTHR</sequence>
<feature type="non-terminal residue" evidence="10">
    <location>
        <position position="1929"/>
    </location>
</feature>
<dbReference type="InterPro" id="IPR020806">
    <property type="entry name" value="PKS_PP-bd"/>
</dbReference>
<evidence type="ECO:0000256" key="1">
    <source>
        <dbReference type="ARBA" id="ARBA00001957"/>
    </source>
</evidence>
<dbReference type="PANTHER" id="PTHR45527:SF1">
    <property type="entry name" value="FATTY ACID SYNTHASE"/>
    <property type="match status" value="1"/>
</dbReference>
<protein>
    <submittedName>
        <fullName evidence="10">Amino acid adenylation domain-containing protein</fullName>
    </submittedName>
</protein>
<dbReference type="EMBL" id="FONN01000063">
    <property type="protein sequence ID" value="SFF50086.1"/>
    <property type="molecule type" value="Genomic_DNA"/>
</dbReference>
<evidence type="ECO:0000259" key="9">
    <source>
        <dbReference type="PROSITE" id="PS50075"/>
    </source>
</evidence>
<evidence type="ECO:0000256" key="6">
    <source>
        <dbReference type="ARBA" id="ARBA00022737"/>
    </source>
</evidence>
<dbReference type="FunFam" id="3.30.300.30:FF:000010">
    <property type="entry name" value="Enterobactin synthetase component F"/>
    <property type="match status" value="2"/>
</dbReference>
<dbReference type="Gene3D" id="3.40.50.980">
    <property type="match status" value="5"/>
</dbReference>
<keyword evidence="3" id="KW-0596">Phosphopantetheine</keyword>
<keyword evidence="11" id="KW-1185">Reference proteome</keyword>
<dbReference type="Pfam" id="PF00501">
    <property type="entry name" value="AMP-binding"/>
    <property type="match status" value="3"/>
</dbReference>
<dbReference type="NCBIfam" id="TIGR01733">
    <property type="entry name" value="AA-adenyl-dom"/>
    <property type="match status" value="1"/>
</dbReference>
<dbReference type="GO" id="GO:0044550">
    <property type="term" value="P:secondary metabolite biosynthetic process"/>
    <property type="evidence" value="ECO:0007669"/>
    <property type="project" value="UniProtKB-ARBA"/>
</dbReference>
<dbReference type="CDD" id="cd12117">
    <property type="entry name" value="A_NRPS_Srf_like"/>
    <property type="match status" value="1"/>
</dbReference>
<dbReference type="InterPro" id="IPR010071">
    <property type="entry name" value="AA_adenyl_dom"/>
</dbReference>
<keyword evidence="6" id="KW-0677">Repeat</keyword>
<dbReference type="Gene3D" id="2.30.38.10">
    <property type="entry name" value="Luciferase, Domain 3"/>
    <property type="match status" value="2"/>
</dbReference>